<dbReference type="PANTHER" id="PTHR43800:SF1">
    <property type="entry name" value="PEPTIDYL-LYSINE N-ACETYLTRANSFERASE YJAB"/>
    <property type="match status" value="1"/>
</dbReference>
<keyword evidence="5" id="KW-1185">Reference proteome</keyword>
<dbReference type="KEGG" id="jeh:EJN90_07270"/>
<dbReference type="InterPro" id="IPR000182">
    <property type="entry name" value="GNAT_dom"/>
</dbReference>
<dbReference type="PANTHER" id="PTHR43800">
    <property type="entry name" value="PEPTIDYL-LYSINE N-ACETYLTRANSFERASE YJAB"/>
    <property type="match status" value="1"/>
</dbReference>
<name>A0A3Q9BMK3_9LACT</name>
<evidence type="ECO:0000313" key="5">
    <source>
        <dbReference type="Proteomes" id="UP000273326"/>
    </source>
</evidence>
<evidence type="ECO:0000256" key="1">
    <source>
        <dbReference type="ARBA" id="ARBA00022679"/>
    </source>
</evidence>
<proteinExistence type="predicted"/>
<dbReference type="NCBIfam" id="NF007853">
    <property type="entry name" value="PRK10562.1"/>
    <property type="match status" value="1"/>
</dbReference>
<keyword evidence="2" id="KW-0012">Acyltransferase</keyword>
<dbReference type="InterPro" id="IPR016181">
    <property type="entry name" value="Acyl_CoA_acyltransferase"/>
</dbReference>
<accession>A0A3Q9BMK3</accession>
<dbReference type="OrthoDB" id="9789605at2"/>
<dbReference type="RefSeq" id="WP_126109870.1">
    <property type="nucleotide sequence ID" value="NZ_CP034465.1"/>
</dbReference>
<dbReference type="Gene3D" id="3.40.630.30">
    <property type="match status" value="1"/>
</dbReference>
<dbReference type="GO" id="GO:0016747">
    <property type="term" value="F:acyltransferase activity, transferring groups other than amino-acyl groups"/>
    <property type="evidence" value="ECO:0007669"/>
    <property type="project" value="InterPro"/>
</dbReference>
<dbReference type="PROSITE" id="PS51186">
    <property type="entry name" value="GNAT"/>
    <property type="match status" value="1"/>
</dbReference>
<evidence type="ECO:0000259" key="3">
    <source>
        <dbReference type="PROSITE" id="PS51186"/>
    </source>
</evidence>
<dbReference type="Proteomes" id="UP000273326">
    <property type="component" value="Chromosome"/>
</dbReference>
<sequence>MKIRKAKEAELDRLIEIWLESSFQAHDFIDQEYWEENREVMRNLYLPLSENFVVIEGTIKGFLSMMGKEIAALFILPSEQGIGFGKALMQYAQEKNNEIYLNVYAQNERAKAFYQSQDFQIVEKSLDAATNEIEYRMHWESGR</sequence>
<organism evidence="4 5">
    <name type="scientific">Jeotgalibaca ciconiae</name>
    <dbReference type="NCBI Taxonomy" id="2496265"/>
    <lineage>
        <taxon>Bacteria</taxon>
        <taxon>Bacillati</taxon>
        <taxon>Bacillota</taxon>
        <taxon>Bacilli</taxon>
        <taxon>Lactobacillales</taxon>
        <taxon>Carnobacteriaceae</taxon>
        <taxon>Jeotgalibaca</taxon>
    </lineage>
</organism>
<keyword evidence="1 4" id="KW-0808">Transferase</keyword>
<protein>
    <submittedName>
        <fullName evidence="4">N-acetyltransferase</fullName>
    </submittedName>
</protein>
<reference evidence="5" key="1">
    <citation type="submission" date="2018-12" db="EMBL/GenBank/DDBJ databases">
        <title>Complete genome sequencing of Jeotgalibaca sp. H21T32.</title>
        <authorList>
            <person name="Bae J.-W."/>
            <person name="Lee S.-Y."/>
        </authorList>
    </citation>
    <scope>NUCLEOTIDE SEQUENCE [LARGE SCALE GENOMIC DNA]</scope>
    <source>
        <strain evidence="5">H21T32</strain>
    </source>
</reference>
<evidence type="ECO:0000256" key="2">
    <source>
        <dbReference type="ARBA" id="ARBA00023315"/>
    </source>
</evidence>
<dbReference type="Pfam" id="PF13508">
    <property type="entry name" value="Acetyltransf_7"/>
    <property type="match status" value="1"/>
</dbReference>
<dbReference type="SUPFAM" id="SSF55729">
    <property type="entry name" value="Acyl-CoA N-acyltransferases (Nat)"/>
    <property type="match status" value="1"/>
</dbReference>
<evidence type="ECO:0000313" key="4">
    <source>
        <dbReference type="EMBL" id="AZP04447.1"/>
    </source>
</evidence>
<feature type="domain" description="N-acetyltransferase" evidence="3">
    <location>
        <begin position="1"/>
        <end position="140"/>
    </location>
</feature>
<dbReference type="AlphaFoldDB" id="A0A3Q9BMK3"/>
<dbReference type="CDD" id="cd04301">
    <property type="entry name" value="NAT_SF"/>
    <property type="match status" value="1"/>
</dbReference>
<dbReference type="EMBL" id="CP034465">
    <property type="protein sequence ID" value="AZP04447.1"/>
    <property type="molecule type" value="Genomic_DNA"/>
</dbReference>
<gene>
    <name evidence="4" type="ORF">EJN90_07270</name>
</gene>